<accession>A0ACC2MIQ1</accession>
<dbReference type="Proteomes" id="UP001234297">
    <property type="component" value="Chromosome 2"/>
</dbReference>
<name>A0ACC2MIQ1_PERAE</name>
<protein>
    <submittedName>
        <fullName evidence="1">Uncharacterized protein</fullName>
    </submittedName>
</protein>
<organism evidence="1 2">
    <name type="scientific">Persea americana</name>
    <name type="common">Avocado</name>
    <dbReference type="NCBI Taxonomy" id="3435"/>
    <lineage>
        <taxon>Eukaryota</taxon>
        <taxon>Viridiplantae</taxon>
        <taxon>Streptophyta</taxon>
        <taxon>Embryophyta</taxon>
        <taxon>Tracheophyta</taxon>
        <taxon>Spermatophyta</taxon>
        <taxon>Magnoliopsida</taxon>
        <taxon>Magnoliidae</taxon>
        <taxon>Laurales</taxon>
        <taxon>Lauraceae</taxon>
        <taxon>Persea</taxon>
    </lineage>
</organism>
<proteinExistence type="predicted"/>
<dbReference type="EMBL" id="CM056810">
    <property type="protein sequence ID" value="KAJ8645253.1"/>
    <property type="molecule type" value="Genomic_DNA"/>
</dbReference>
<keyword evidence="2" id="KW-1185">Reference proteome</keyword>
<evidence type="ECO:0000313" key="1">
    <source>
        <dbReference type="EMBL" id="KAJ8645253.1"/>
    </source>
</evidence>
<reference evidence="1 2" key="1">
    <citation type="journal article" date="2022" name="Hortic Res">
        <title>A haplotype resolved chromosomal level avocado genome allows analysis of novel avocado genes.</title>
        <authorList>
            <person name="Nath O."/>
            <person name="Fletcher S.J."/>
            <person name="Hayward A."/>
            <person name="Shaw L.M."/>
            <person name="Masouleh A.K."/>
            <person name="Furtado A."/>
            <person name="Henry R.J."/>
            <person name="Mitter N."/>
        </authorList>
    </citation>
    <scope>NUCLEOTIDE SEQUENCE [LARGE SCALE GENOMIC DNA]</scope>
    <source>
        <strain evidence="2">cv. Hass</strain>
    </source>
</reference>
<gene>
    <name evidence="1" type="ORF">MRB53_007001</name>
</gene>
<evidence type="ECO:0000313" key="2">
    <source>
        <dbReference type="Proteomes" id="UP001234297"/>
    </source>
</evidence>
<comment type="caution">
    <text evidence="1">The sequence shown here is derived from an EMBL/GenBank/DDBJ whole genome shotgun (WGS) entry which is preliminary data.</text>
</comment>
<sequence length="100" mass="11541">MFSFSHQHCCSFQLYRFHAPSKDQDPCKHCCFQHTTTKVAFLKTRKGFVRMAMETGCPLVPVFCFGQITEVHGKFVAALQELFENHKARVGYADLQLRIL</sequence>